<feature type="compositionally biased region" description="Basic and acidic residues" evidence="1">
    <location>
        <begin position="98"/>
        <end position="112"/>
    </location>
</feature>
<keyword evidence="4" id="KW-1185">Reference proteome</keyword>
<feature type="region of interest" description="Disordered" evidence="1">
    <location>
        <begin position="283"/>
        <end position="412"/>
    </location>
</feature>
<evidence type="ECO:0000259" key="2">
    <source>
        <dbReference type="Pfam" id="PF13820"/>
    </source>
</evidence>
<feature type="compositionally biased region" description="Low complexity" evidence="1">
    <location>
        <begin position="138"/>
        <end position="147"/>
    </location>
</feature>
<gene>
    <name evidence="3" type="ORF">TCAL_04190</name>
</gene>
<feature type="region of interest" description="Disordered" evidence="1">
    <location>
        <begin position="488"/>
        <end position="507"/>
    </location>
</feature>
<feature type="compositionally biased region" description="Polar residues" evidence="1">
    <location>
        <begin position="155"/>
        <end position="175"/>
    </location>
</feature>
<comment type="caution">
    <text evidence="3">The sequence shown here is derived from an EMBL/GenBank/DDBJ whole genome shotgun (WGS) entry which is preliminary data.</text>
</comment>
<dbReference type="EMBL" id="VCGU01000459">
    <property type="protein sequence ID" value="TRY61359.1"/>
    <property type="molecule type" value="Genomic_DNA"/>
</dbReference>
<feature type="compositionally biased region" description="Polar residues" evidence="1">
    <location>
        <begin position="205"/>
        <end position="216"/>
    </location>
</feature>
<feature type="region of interest" description="Disordered" evidence="1">
    <location>
        <begin position="87"/>
        <end position="112"/>
    </location>
</feature>
<evidence type="ECO:0000313" key="4">
    <source>
        <dbReference type="Proteomes" id="UP000318571"/>
    </source>
</evidence>
<proteinExistence type="predicted"/>
<feature type="region of interest" description="Disordered" evidence="1">
    <location>
        <begin position="1"/>
        <end position="38"/>
    </location>
</feature>
<feature type="compositionally biased region" description="Low complexity" evidence="1">
    <location>
        <begin position="335"/>
        <end position="404"/>
    </location>
</feature>
<feature type="domain" description="Nuclear receptor coactivator 6 TRADD-N" evidence="2">
    <location>
        <begin position="35"/>
        <end position="97"/>
    </location>
</feature>
<feature type="compositionally biased region" description="Low complexity" evidence="1">
    <location>
        <begin position="1"/>
        <end position="27"/>
    </location>
</feature>
<feature type="region of interest" description="Disordered" evidence="1">
    <location>
        <begin position="205"/>
        <end position="224"/>
    </location>
</feature>
<feature type="region of interest" description="Disordered" evidence="1">
    <location>
        <begin position="138"/>
        <end position="175"/>
    </location>
</feature>
<feature type="region of interest" description="Disordered" evidence="1">
    <location>
        <begin position="515"/>
        <end position="545"/>
    </location>
</feature>
<dbReference type="InterPro" id="IPR032715">
    <property type="entry name" value="NCOA6_TRADD-N"/>
</dbReference>
<feature type="region of interest" description="Disordered" evidence="1">
    <location>
        <begin position="588"/>
        <end position="655"/>
    </location>
</feature>
<name>A0A553N7J0_TIGCA</name>
<dbReference type="Proteomes" id="UP000318571">
    <property type="component" value="Chromosome 8"/>
</dbReference>
<feature type="compositionally biased region" description="Polar residues" evidence="1">
    <location>
        <begin position="488"/>
        <end position="505"/>
    </location>
</feature>
<dbReference type="Pfam" id="PF13820">
    <property type="entry name" value="NCOA6_TRADD-N"/>
    <property type="match status" value="1"/>
</dbReference>
<evidence type="ECO:0000256" key="1">
    <source>
        <dbReference type="SAM" id="MobiDB-lite"/>
    </source>
</evidence>
<protein>
    <recommendedName>
        <fullName evidence="2">Nuclear receptor coactivator 6 TRADD-N domain-containing protein</fullName>
    </recommendedName>
</protein>
<reference evidence="3 4" key="1">
    <citation type="journal article" date="2018" name="Nat. Ecol. Evol.">
        <title>Genomic signatures of mitonuclear coevolution across populations of Tigriopus californicus.</title>
        <authorList>
            <person name="Barreto F.S."/>
            <person name="Watson E.T."/>
            <person name="Lima T.G."/>
            <person name="Willett C.S."/>
            <person name="Edmands S."/>
            <person name="Li W."/>
            <person name="Burton R.S."/>
        </authorList>
    </citation>
    <scope>NUCLEOTIDE SEQUENCE [LARGE SCALE GENOMIC DNA]</scope>
    <source>
        <strain evidence="3 4">San Diego</strain>
    </source>
</reference>
<feature type="compositionally biased region" description="Polar residues" evidence="1">
    <location>
        <begin position="631"/>
        <end position="641"/>
    </location>
</feature>
<organism evidence="3 4">
    <name type="scientific">Tigriopus californicus</name>
    <name type="common">Marine copepod</name>
    <dbReference type="NCBI Taxonomy" id="6832"/>
    <lineage>
        <taxon>Eukaryota</taxon>
        <taxon>Metazoa</taxon>
        <taxon>Ecdysozoa</taxon>
        <taxon>Arthropoda</taxon>
        <taxon>Crustacea</taxon>
        <taxon>Multicrustacea</taxon>
        <taxon>Hexanauplia</taxon>
        <taxon>Copepoda</taxon>
        <taxon>Harpacticoida</taxon>
        <taxon>Harpacticidae</taxon>
        <taxon>Tigriopus</taxon>
    </lineage>
</organism>
<dbReference type="OMA" id="WKPFWSK"/>
<accession>A0A553N7J0</accession>
<feature type="compositionally biased region" description="Low complexity" evidence="1">
    <location>
        <begin position="283"/>
        <end position="300"/>
    </location>
</feature>
<evidence type="ECO:0000313" key="3">
    <source>
        <dbReference type="EMBL" id="TRY61359.1"/>
    </source>
</evidence>
<sequence>MSSSKPSSISASASSKGPAAASTSASVSPPPPPLQVTFDLPTEVTQQRDLAQLIQSQAKILQELGILSLQIQGQEVKLKLRLPVEKRNLSGGGSGATSDHRDAAGMKTTHPEPKLPKLILSMRDKTVKMAAAAAAAASSSKSSSSIATTKKDDPNSNIQSDLASDMSKSQVSSLANNELHSGLEVTTVPSSTSVTLINLPYSNTSCEDSGIESNDTLSDKSPGHISELVRGEDCLSSPSNYVMSSSVLVTSKNNGSAMSNGKSPPGISELDSKAPLALLLASSSSSTFESKSSESELPSSRTDERRSTPKMQSSNENHHSHPHNRAPDKLTNGVSSSSSSLSNCSSSTNIVSQSPLSVVSTGSSSPSPPASASSPLTSSSMYASSQVQKVSNSSTSSGGSSNNSSGGGGGGINNSGANCGAVTSMSHSTTTNSKMVPVKLVTVSGEGNVRLVRVSPVKAVTAGQAAESQCTKTVFIKSVAPKVNGSITIQGGNPSTQHTPATGGTNVEGLESLESASTNQTISSSASSKCADLSSPTSSSASLSSSKTLLSSVLTNGVVPTEEGGEGGSSSSIICNSSSTTTTIMTLARNGGLPKSTTLSEVKATKRPAPSELPSTMGVPNSKMIKVGIGNSEQDGTVNNTRVDHNSKDSGSLALSNSTTTIGGNSTIAISESALKVVQKVMRGNLRLGSK</sequence>
<dbReference type="AlphaFoldDB" id="A0A553N7J0"/>